<feature type="region of interest" description="Disordered" evidence="4">
    <location>
        <begin position="78"/>
        <end position="197"/>
    </location>
</feature>
<feature type="coiled-coil region" evidence="3">
    <location>
        <begin position="224"/>
        <end position="251"/>
    </location>
</feature>
<reference evidence="5" key="1">
    <citation type="submission" date="2023-07" db="EMBL/GenBank/DDBJ databases">
        <title>draft genome sequence of fig (Ficus carica).</title>
        <authorList>
            <person name="Takahashi T."/>
            <person name="Nishimura K."/>
        </authorList>
    </citation>
    <scope>NUCLEOTIDE SEQUENCE</scope>
</reference>
<dbReference type="GO" id="GO:0005634">
    <property type="term" value="C:nucleus"/>
    <property type="evidence" value="ECO:0007669"/>
    <property type="project" value="UniProtKB-SubCell"/>
</dbReference>
<dbReference type="Proteomes" id="UP001187192">
    <property type="component" value="Unassembled WGS sequence"/>
</dbReference>
<dbReference type="InterPro" id="IPR024097">
    <property type="entry name" value="bHLH_ZIP_TF"/>
</dbReference>
<evidence type="ECO:0000256" key="4">
    <source>
        <dbReference type="SAM" id="MobiDB-lite"/>
    </source>
</evidence>
<accession>A0AA88ARA6</accession>
<keyword evidence="6" id="KW-1185">Reference proteome</keyword>
<dbReference type="PANTHER" id="PTHR12565:SF184">
    <property type="entry name" value="BHLH TRANSCRIPTION FACTOR"/>
    <property type="match status" value="1"/>
</dbReference>
<keyword evidence="3" id="KW-0175">Coiled coil</keyword>
<keyword evidence="2" id="KW-0539">Nucleus</keyword>
<gene>
    <name evidence="5" type="ORF">TIFTF001_025661</name>
</gene>
<proteinExistence type="predicted"/>
<sequence>MAAFSYPHHPVLLDPIFLPINNSPIIKNNNNNNNSSTSIPAQENLAEFFPNIVLSHHHHHHYGHGIPIELSKVARSSNDTYHDHDHDDEPSVTHVNKLHSTDSSTVVDNNKLESGEQVTQQVTTTTPPPPMDTRKRSRNRYGSSSTSSLYSKENISGRGKKQKNCNEKENKLEEKKVKQNNRNEEGKKGQEEPPTGYIHVRARRGQATDSHSLAERVTGKALMLDEIINYVQSLQNQVEGLNNLASQIQSVAQCSQTQPTAGAFTGAHNSTATATNFNVTANNNSSYPLLDNSVSLLLQQGQRPSDNFSNNIENGSLLWDVEDHHRQSFLNPSGFSNLCSFN</sequence>
<evidence type="ECO:0000256" key="1">
    <source>
        <dbReference type="ARBA" id="ARBA00004123"/>
    </source>
</evidence>
<feature type="compositionally biased region" description="Basic and acidic residues" evidence="4">
    <location>
        <begin position="80"/>
        <end position="91"/>
    </location>
</feature>
<comment type="caution">
    <text evidence="5">The sequence shown here is derived from an EMBL/GenBank/DDBJ whole genome shotgun (WGS) entry which is preliminary data.</text>
</comment>
<feature type="compositionally biased region" description="Low complexity" evidence="4">
    <location>
        <begin position="140"/>
        <end position="151"/>
    </location>
</feature>
<comment type="subcellular location">
    <subcellularLocation>
        <location evidence="1">Nucleus</location>
    </subcellularLocation>
</comment>
<organism evidence="5 6">
    <name type="scientific">Ficus carica</name>
    <name type="common">Common fig</name>
    <dbReference type="NCBI Taxonomy" id="3494"/>
    <lineage>
        <taxon>Eukaryota</taxon>
        <taxon>Viridiplantae</taxon>
        <taxon>Streptophyta</taxon>
        <taxon>Embryophyta</taxon>
        <taxon>Tracheophyta</taxon>
        <taxon>Spermatophyta</taxon>
        <taxon>Magnoliopsida</taxon>
        <taxon>eudicotyledons</taxon>
        <taxon>Gunneridae</taxon>
        <taxon>Pentapetalae</taxon>
        <taxon>rosids</taxon>
        <taxon>fabids</taxon>
        <taxon>Rosales</taxon>
        <taxon>Moraceae</taxon>
        <taxon>Ficeae</taxon>
        <taxon>Ficus</taxon>
    </lineage>
</organism>
<dbReference type="PANTHER" id="PTHR12565">
    <property type="entry name" value="STEROL REGULATORY ELEMENT-BINDING PROTEIN"/>
    <property type="match status" value="1"/>
</dbReference>
<dbReference type="EMBL" id="BTGU01000064">
    <property type="protein sequence ID" value="GMN56557.1"/>
    <property type="molecule type" value="Genomic_DNA"/>
</dbReference>
<feature type="compositionally biased region" description="Basic and acidic residues" evidence="4">
    <location>
        <begin position="164"/>
        <end position="191"/>
    </location>
</feature>
<dbReference type="AlphaFoldDB" id="A0AA88ARA6"/>
<name>A0AA88ARA6_FICCA</name>
<protein>
    <submittedName>
        <fullName evidence="5">Uncharacterized protein</fullName>
    </submittedName>
</protein>
<evidence type="ECO:0000256" key="3">
    <source>
        <dbReference type="SAM" id="Coils"/>
    </source>
</evidence>
<evidence type="ECO:0000256" key="2">
    <source>
        <dbReference type="ARBA" id="ARBA00023242"/>
    </source>
</evidence>
<evidence type="ECO:0000313" key="6">
    <source>
        <dbReference type="Proteomes" id="UP001187192"/>
    </source>
</evidence>
<evidence type="ECO:0000313" key="5">
    <source>
        <dbReference type="EMBL" id="GMN56557.1"/>
    </source>
</evidence>
<dbReference type="GO" id="GO:0003700">
    <property type="term" value="F:DNA-binding transcription factor activity"/>
    <property type="evidence" value="ECO:0007669"/>
    <property type="project" value="TreeGrafter"/>
</dbReference>